<organism evidence="11 12">
    <name type="scientific">Wenzhouxiangella marina</name>
    <dbReference type="NCBI Taxonomy" id="1579979"/>
    <lineage>
        <taxon>Bacteria</taxon>
        <taxon>Pseudomonadati</taxon>
        <taxon>Pseudomonadota</taxon>
        <taxon>Gammaproteobacteria</taxon>
        <taxon>Chromatiales</taxon>
        <taxon>Wenzhouxiangellaceae</taxon>
        <taxon>Wenzhouxiangella</taxon>
    </lineage>
</organism>
<dbReference type="GO" id="GO:0044874">
    <property type="term" value="P:lipoprotein localization to outer membrane"/>
    <property type="evidence" value="ECO:0007669"/>
    <property type="project" value="UniProtKB-UniRule"/>
</dbReference>
<keyword evidence="6 10" id="KW-0732">Signal</keyword>
<evidence type="ECO:0000256" key="9">
    <source>
        <dbReference type="ARBA" id="ARBA00023186"/>
    </source>
</evidence>
<comment type="function">
    <text evidence="10">Participates in the translocation of lipoproteins from the inner membrane to the outer membrane. Only forms a complex with a lipoprotein if the residue after the N-terminal Cys is not an aspartate (The Asp acts as a targeting signal to indicate that the lipoprotein should stay in the inner membrane).</text>
</comment>
<keyword evidence="7 10" id="KW-0574">Periplasm</keyword>
<dbReference type="InterPro" id="IPR004564">
    <property type="entry name" value="OM_lipoprot_carrier_LolA-like"/>
</dbReference>
<keyword evidence="12" id="KW-1185">Reference proteome</keyword>
<keyword evidence="5 10" id="KW-0813">Transport</keyword>
<proteinExistence type="inferred from homology"/>
<dbReference type="GO" id="GO:0042953">
    <property type="term" value="P:lipoprotein transport"/>
    <property type="evidence" value="ECO:0007669"/>
    <property type="project" value="InterPro"/>
</dbReference>
<keyword evidence="9 10" id="KW-0143">Chaperone</keyword>
<dbReference type="KEGG" id="wma:WM2015_1443"/>
<evidence type="ECO:0000256" key="1">
    <source>
        <dbReference type="ARBA" id="ARBA00004418"/>
    </source>
</evidence>
<dbReference type="STRING" id="1579979.WM2015_1443"/>
<evidence type="ECO:0000256" key="2">
    <source>
        <dbReference type="ARBA" id="ARBA00007615"/>
    </source>
</evidence>
<protein>
    <recommendedName>
        <fullName evidence="4 10">Outer-membrane lipoprotein carrier protein</fullName>
    </recommendedName>
</protein>
<dbReference type="Proteomes" id="UP000066624">
    <property type="component" value="Chromosome"/>
</dbReference>
<keyword evidence="8 10" id="KW-0653">Protein transport</keyword>
<name>A0A0K0XVW7_9GAMM</name>
<reference evidence="11 12" key="1">
    <citation type="submission" date="2015-07" db="EMBL/GenBank/DDBJ databases">
        <authorList>
            <person name="Noorani M."/>
        </authorList>
    </citation>
    <scope>NUCLEOTIDE SEQUENCE [LARGE SCALE GENOMIC DNA]</scope>
    <source>
        <strain evidence="11 12">KCTC 42284</strain>
    </source>
</reference>
<sequence precursor="true">MKPMLLLLLAALASGLPAQESARGQLDRFADQLQSMSGRFSQTTLDADGFISESSSGEIFFAAPDRFRWRYVDPFPQELVADGERLWHYDEALEQVTVRPQPPAEESPLLVLTRPELLDRFYRIEDSGMEDVIEFRPLAEEAEFERARLFFADGLPVALELNDTFGQLTRLELEGLVRNPELDSALFRFVPPPGADVLEGY</sequence>
<dbReference type="EMBL" id="CP012154">
    <property type="protein sequence ID" value="AKS41815.1"/>
    <property type="molecule type" value="Genomic_DNA"/>
</dbReference>
<evidence type="ECO:0000256" key="7">
    <source>
        <dbReference type="ARBA" id="ARBA00022764"/>
    </source>
</evidence>
<dbReference type="InterPro" id="IPR029046">
    <property type="entry name" value="LolA/LolB/LppX"/>
</dbReference>
<dbReference type="AlphaFoldDB" id="A0A0K0XVW7"/>
<evidence type="ECO:0000256" key="4">
    <source>
        <dbReference type="ARBA" id="ARBA00014035"/>
    </source>
</evidence>
<comment type="subcellular location">
    <subcellularLocation>
        <location evidence="1 10">Periplasm</location>
    </subcellularLocation>
</comment>
<dbReference type="InterPro" id="IPR018323">
    <property type="entry name" value="OM_lipoprot_carrier_LolA_Pbac"/>
</dbReference>
<dbReference type="Pfam" id="PF03548">
    <property type="entry name" value="LolA"/>
    <property type="match status" value="1"/>
</dbReference>
<dbReference type="GO" id="GO:0030288">
    <property type="term" value="C:outer membrane-bounded periplasmic space"/>
    <property type="evidence" value="ECO:0007669"/>
    <property type="project" value="TreeGrafter"/>
</dbReference>
<evidence type="ECO:0000256" key="3">
    <source>
        <dbReference type="ARBA" id="ARBA00011245"/>
    </source>
</evidence>
<accession>A0A0K0XVW7</accession>
<feature type="chain" id="PRO_5041747972" description="Outer-membrane lipoprotein carrier protein" evidence="10">
    <location>
        <begin position="19"/>
        <end position="201"/>
    </location>
</feature>
<dbReference type="Gene3D" id="2.50.20.10">
    <property type="entry name" value="Lipoprotein localisation LolA/LolB/LppX"/>
    <property type="match status" value="1"/>
</dbReference>
<gene>
    <name evidence="10" type="primary">lolA</name>
    <name evidence="11" type="ORF">WM2015_1443</name>
</gene>
<comment type="similarity">
    <text evidence="2 10">Belongs to the LolA family.</text>
</comment>
<evidence type="ECO:0000256" key="5">
    <source>
        <dbReference type="ARBA" id="ARBA00022448"/>
    </source>
</evidence>
<dbReference type="PANTHER" id="PTHR35869">
    <property type="entry name" value="OUTER-MEMBRANE LIPOPROTEIN CARRIER PROTEIN"/>
    <property type="match status" value="1"/>
</dbReference>
<dbReference type="PANTHER" id="PTHR35869:SF1">
    <property type="entry name" value="OUTER-MEMBRANE LIPOPROTEIN CARRIER PROTEIN"/>
    <property type="match status" value="1"/>
</dbReference>
<evidence type="ECO:0000313" key="11">
    <source>
        <dbReference type="EMBL" id="AKS41815.1"/>
    </source>
</evidence>
<dbReference type="RefSeq" id="WP_082169547.1">
    <property type="nucleotide sequence ID" value="NZ_CP012154.1"/>
</dbReference>
<dbReference type="CDD" id="cd16325">
    <property type="entry name" value="LolA"/>
    <property type="match status" value="1"/>
</dbReference>
<evidence type="ECO:0000256" key="8">
    <source>
        <dbReference type="ARBA" id="ARBA00022927"/>
    </source>
</evidence>
<comment type="subunit">
    <text evidence="3 10">Monomer.</text>
</comment>
<dbReference type="SUPFAM" id="SSF89392">
    <property type="entry name" value="Prokaryotic lipoproteins and lipoprotein localization factors"/>
    <property type="match status" value="1"/>
</dbReference>
<feature type="signal peptide" evidence="10">
    <location>
        <begin position="1"/>
        <end position="18"/>
    </location>
</feature>
<evidence type="ECO:0000256" key="10">
    <source>
        <dbReference type="HAMAP-Rule" id="MF_00240"/>
    </source>
</evidence>
<evidence type="ECO:0000313" key="12">
    <source>
        <dbReference type="Proteomes" id="UP000066624"/>
    </source>
</evidence>
<evidence type="ECO:0000256" key="6">
    <source>
        <dbReference type="ARBA" id="ARBA00022729"/>
    </source>
</evidence>
<dbReference type="OrthoDB" id="9787361at2"/>
<dbReference type="HAMAP" id="MF_00240">
    <property type="entry name" value="LolA"/>
    <property type="match status" value="1"/>
</dbReference>